<sequence>MRRSLRRLWLASFLVLAFLTVQLAAAAYACAGDRFAVSPAMGVDGMAGMASCPEMAKAASRGSGQHDGLCLEHCQADHKTADHASPQIPAFLPVLVRLVEPTPAPVTVSQALAQGDAIARAPPPPIPILNCSFRT</sequence>
<dbReference type="RefSeq" id="WP_013209913.1">
    <property type="nucleotide sequence ID" value="NZ_CP022760.1"/>
</dbReference>
<evidence type="ECO:0000313" key="3">
    <source>
        <dbReference type="Proteomes" id="UP000261758"/>
    </source>
</evidence>
<geneLocation type="plasmid" evidence="2 3">
    <name>unnamed</name>
</geneLocation>
<dbReference type="Proteomes" id="UP000261758">
    <property type="component" value="Plasmid unnamed"/>
</dbReference>
<proteinExistence type="predicted"/>
<evidence type="ECO:0000313" key="2">
    <source>
        <dbReference type="EMBL" id="AXV83934.1"/>
    </source>
</evidence>
<accession>A0AAD0SCD0</accession>
<dbReference type="EMBL" id="CP022760">
    <property type="protein sequence ID" value="AXV83934.1"/>
    <property type="molecule type" value="Genomic_DNA"/>
</dbReference>
<dbReference type="PROSITE" id="PS51257">
    <property type="entry name" value="PROKAR_LIPOPROTEIN"/>
    <property type="match status" value="1"/>
</dbReference>
<feature type="signal peptide" evidence="1">
    <location>
        <begin position="1"/>
        <end position="26"/>
    </location>
</feature>
<name>A0AAD0SCD0_RALSL</name>
<organism evidence="2 3">
    <name type="scientific">Ralstonia solanacearum</name>
    <name type="common">Pseudomonas solanacearum</name>
    <dbReference type="NCBI Taxonomy" id="305"/>
    <lineage>
        <taxon>Bacteria</taxon>
        <taxon>Pseudomonadati</taxon>
        <taxon>Pseudomonadota</taxon>
        <taxon>Betaproteobacteria</taxon>
        <taxon>Burkholderiales</taxon>
        <taxon>Burkholderiaceae</taxon>
        <taxon>Ralstonia</taxon>
        <taxon>Ralstonia solanacearum species complex</taxon>
    </lineage>
</organism>
<dbReference type="AlphaFoldDB" id="A0AAD0SCD0"/>
<reference evidence="2 3" key="1">
    <citation type="submission" date="2017-08" db="EMBL/GenBank/DDBJ databases">
        <title>Genome sequences of Ralstonia solanacearum Species Complex (RSSC) isolated from Potato bacterial wilts in Korea.</title>
        <authorList>
            <person name="Cho H."/>
            <person name="Song E.-S."/>
            <person name="Lee Y.K."/>
            <person name="Lee S."/>
            <person name="Lee S.-W."/>
            <person name="Jo A."/>
            <person name="Kim J.-G."/>
            <person name="Hwang I."/>
        </authorList>
    </citation>
    <scope>NUCLEOTIDE SEQUENCE [LARGE SCALE GENOMIC DNA]</scope>
    <source>
        <strain evidence="2 3">T98</strain>
        <plasmid evidence="2 3">unnamed</plasmid>
    </source>
</reference>
<evidence type="ECO:0000256" key="1">
    <source>
        <dbReference type="SAM" id="SignalP"/>
    </source>
</evidence>
<gene>
    <name evidence="2" type="ORF">CJO77_20500</name>
</gene>
<protein>
    <submittedName>
        <fullName evidence="2">Copper resistance protein</fullName>
    </submittedName>
</protein>
<keyword evidence="1" id="KW-0732">Signal</keyword>
<feature type="chain" id="PRO_5042086556" evidence="1">
    <location>
        <begin position="27"/>
        <end position="135"/>
    </location>
</feature>
<keyword evidence="2" id="KW-0614">Plasmid</keyword>